<dbReference type="InterPro" id="IPR000600">
    <property type="entry name" value="ROK"/>
</dbReference>
<dbReference type="OrthoDB" id="4083144at2"/>
<name>A0A1H4KD31_9MICO</name>
<accession>A0A1H4KD31</accession>
<evidence type="ECO:0000313" key="3">
    <source>
        <dbReference type="EMBL" id="SEB56401.1"/>
    </source>
</evidence>
<dbReference type="Pfam" id="PF12802">
    <property type="entry name" value="MarR_2"/>
    <property type="match status" value="1"/>
</dbReference>
<dbReference type="InterPro" id="IPR036388">
    <property type="entry name" value="WH-like_DNA-bd_sf"/>
</dbReference>
<dbReference type="PANTHER" id="PTHR18964">
    <property type="entry name" value="ROK (REPRESSOR, ORF, KINASE) FAMILY"/>
    <property type="match status" value="1"/>
</dbReference>
<reference evidence="3 4" key="1">
    <citation type="submission" date="2016-10" db="EMBL/GenBank/DDBJ databases">
        <authorList>
            <person name="de Groot N.N."/>
        </authorList>
    </citation>
    <scope>NUCLEOTIDE SEQUENCE [LARGE SCALE GENOMIC DNA]</scope>
    <source>
        <strain evidence="3 4">DSM 21799</strain>
    </source>
</reference>
<evidence type="ECO:0000259" key="2">
    <source>
        <dbReference type="Pfam" id="PF12802"/>
    </source>
</evidence>
<evidence type="ECO:0000256" key="1">
    <source>
        <dbReference type="ARBA" id="ARBA00006479"/>
    </source>
</evidence>
<dbReference type="SUPFAM" id="SSF46785">
    <property type="entry name" value="Winged helix' DNA-binding domain"/>
    <property type="match status" value="1"/>
</dbReference>
<dbReference type="PANTHER" id="PTHR18964:SF173">
    <property type="entry name" value="GLUCOKINASE"/>
    <property type="match status" value="1"/>
</dbReference>
<dbReference type="Proteomes" id="UP000199183">
    <property type="component" value="Unassembled WGS sequence"/>
</dbReference>
<dbReference type="EMBL" id="FNRY01000001">
    <property type="protein sequence ID" value="SEB56401.1"/>
    <property type="molecule type" value="Genomic_DNA"/>
</dbReference>
<keyword evidence="4" id="KW-1185">Reference proteome</keyword>
<dbReference type="GO" id="GO:0003700">
    <property type="term" value="F:DNA-binding transcription factor activity"/>
    <property type="evidence" value="ECO:0007669"/>
    <property type="project" value="InterPro"/>
</dbReference>
<comment type="similarity">
    <text evidence="1">Belongs to the ROK (NagC/XylR) family.</text>
</comment>
<dbReference type="SUPFAM" id="SSF53067">
    <property type="entry name" value="Actin-like ATPase domain"/>
    <property type="match status" value="1"/>
</dbReference>
<keyword evidence="3" id="KW-0808">Transferase</keyword>
<gene>
    <name evidence="3" type="ORF">SAMN04489806_1118</name>
</gene>
<dbReference type="AlphaFoldDB" id="A0A1H4KD31"/>
<dbReference type="Pfam" id="PF00480">
    <property type="entry name" value="ROK"/>
    <property type="match status" value="1"/>
</dbReference>
<sequence>MTAGTSVNVKRSNRLSVLQTLHARGPMRQAEIARACNLSTSTVSAIVSEARAQGLVVMSDSELGAATSDRRGTAVAFNPELGYVIGIDIGQTVTRVALGDLEYRPLSVETVRSIVNTPSDEATQRIISATQRLMENAGIDSGRIVGVGLGMPSPQDADHRTIEGQHIFPGWTGERIRQEFENLLQKPVFLENDADAAALAESRWGAGRDVTSLLHVLTHAGVGAGIVLNGEIYRGASGRAGEIGHISIDAHGPLCYCGNRGCLQTYAGGDAVAAVLRPFHGDDTSIDDVLLAAHEGERTAIRAVRDAGHFIGRVLGEVANILNPEKIVVSGCFPRAGEIFFGPLRSEFDLKAMHGIADIQIVPSELPDDATIRAALGIVPIDLEQLYEIRD</sequence>
<dbReference type="GO" id="GO:0016301">
    <property type="term" value="F:kinase activity"/>
    <property type="evidence" value="ECO:0007669"/>
    <property type="project" value="UniProtKB-KW"/>
</dbReference>
<dbReference type="RefSeq" id="WP_091181061.1">
    <property type="nucleotide sequence ID" value="NZ_FNRY01000001.1"/>
</dbReference>
<dbReference type="Gene3D" id="1.10.10.10">
    <property type="entry name" value="Winged helix-like DNA-binding domain superfamily/Winged helix DNA-binding domain"/>
    <property type="match status" value="1"/>
</dbReference>
<dbReference type="InterPro" id="IPR036390">
    <property type="entry name" value="WH_DNA-bd_sf"/>
</dbReference>
<organism evidence="3 4">
    <name type="scientific">Paramicrobacterium humi</name>
    <dbReference type="NCBI Taxonomy" id="640635"/>
    <lineage>
        <taxon>Bacteria</taxon>
        <taxon>Bacillati</taxon>
        <taxon>Actinomycetota</taxon>
        <taxon>Actinomycetes</taxon>
        <taxon>Micrococcales</taxon>
        <taxon>Microbacteriaceae</taxon>
        <taxon>Paramicrobacterium</taxon>
    </lineage>
</organism>
<dbReference type="InterPro" id="IPR043129">
    <property type="entry name" value="ATPase_NBD"/>
</dbReference>
<dbReference type="InterPro" id="IPR000835">
    <property type="entry name" value="HTH_MarR-typ"/>
</dbReference>
<proteinExistence type="inferred from homology"/>
<dbReference type="Gene3D" id="3.30.420.40">
    <property type="match status" value="2"/>
</dbReference>
<keyword evidence="3" id="KW-0418">Kinase</keyword>
<feature type="domain" description="HTH marR-type" evidence="2">
    <location>
        <begin position="14"/>
        <end position="58"/>
    </location>
</feature>
<protein>
    <submittedName>
        <fullName evidence="3">Sugar kinase of the NBD/HSP70 family, may contain an N-terminal HTH domain</fullName>
    </submittedName>
</protein>
<dbReference type="STRING" id="640635.SAMN04489806_1118"/>
<evidence type="ECO:0000313" key="4">
    <source>
        <dbReference type="Proteomes" id="UP000199183"/>
    </source>
</evidence>